<proteinExistence type="predicted"/>
<evidence type="ECO:0000259" key="1">
    <source>
        <dbReference type="Pfam" id="PF21832"/>
    </source>
</evidence>
<dbReference type="InterPro" id="IPR054187">
    <property type="entry name" value="DUF6892"/>
</dbReference>
<evidence type="ECO:0000313" key="3">
    <source>
        <dbReference type="Proteomes" id="UP000290261"/>
    </source>
</evidence>
<dbReference type="Pfam" id="PF21832">
    <property type="entry name" value="DUF6892"/>
    <property type="match status" value="1"/>
</dbReference>
<sequence>MDKNLEKAIIQELKQFNYKGDIPMDVNEKIGGKWGNGELIWDYNHLPYSFYDIDKYPGYFQRNTERLIRSLDGIDCQKELRILNIPLSKVDDLAILSQFNNLEGLAIGISALCSLDPTLEMKSLKRLFVHGEISDKNMSVIWELRENNVTVDLMDDLEFNLENWAKPFSDMNVKLAVLDKLSNEDKIELPKLFYFSEYCFDVFNLKRVLQVDIEKQLDIIESLEWEGGGRNIQHCVYPQWDGEDDTFNIRSLEGLEKLGRLKKFNIDSCANEDFQIPDKYRTIVK</sequence>
<dbReference type="AlphaFoldDB" id="A0A444VNT0"/>
<feature type="domain" description="DUF6892" evidence="1">
    <location>
        <begin position="166"/>
        <end position="272"/>
    </location>
</feature>
<gene>
    <name evidence="2" type="ORF">DN53_11390</name>
</gene>
<keyword evidence="3" id="KW-1185">Reference proteome</keyword>
<name>A0A444VNT0_9FLAO</name>
<dbReference type="RefSeq" id="WP_129653980.1">
    <property type="nucleotide sequence ID" value="NZ_ML142908.1"/>
</dbReference>
<dbReference type="Proteomes" id="UP000290261">
    <property type="component" value="Unassembled WGS sequence"/>
</dbReference>
<comment type="caution">
    <text evidence="2">The sequence shown here is derived from an EMBL/GenBank/DDBJ whole genome shotgun (WGS) entry which is preliminary data.</text>
</comment>
<organism evidence="2 3">
    <name type="scientific">Flagellimonas olearia</name>
    <dbReference type="NCBI Taxonomy" id="552546"/>
    <lineage>
        <taxon>Bacteria</taxon>
        <taxon>Pseudomonadati</taxon>
        <taxon>Bacteroidota</taxon>
        <taxon>Flavobacteriia</taxon>
        <taxon>Flavobacteriales</taxon>
        <taxon>Flavobacteriaceae</taxon>
        <taxon>Flagellimonas</taxon>
    </lineage>
</organism>
<protein>
    <recommendedName>
        <fullName evidence="1">DUF6892 domain-containing protein</fullName>
    </recommendedName>
</protein>
<evidence type="ECO:0000313" key="2">
    <source>
        <dbReference type="EMBL" id="RYC52467.1"/>
    </source>
</evidence>
<accession>A0A444VNT0</accession>
<reference evidence="2 3" key="1">
    <citation type="submission" date="2014-04" db="EMBL/GenBank/DDBJ databases">
        <title>Whole genome of Muricauda olearia.</title>
        <authorList>
            <person name="Zhang X.-H."/>
            <person name="Tang K."/>
        </authorList>
    </citation>
    <scope>NUCLEOTIDE SEQUENCE [LARGE SCALE GENOMIC DNA]</scope>
    <source>
        <strain evidence="2 3">Th120</strain>
    </source>
</reference>
<dbReference type="EMBL" id="JJMP01000003">
    <property type="protein sequence ID" value="RYC52467.1"/>
    <property type="molecule type" value="Genomic_DNA"/>
</dbReference>